<name>A0A094WA77_9BACT</name>
<protein>
    <submittedName>
        <fullName evidence="2">Uncharacterized protein</fullName>
    </submittedName>
</protein>
<comment type="caution">
    <text evidence="2">The sequence shown here is derived from an EMBL/GenBank/DDBJ whole genome shotgun (WGS) entry which is preliminary data.</text>
</comment>
<feature type="region of interest" description="Disordered" evidence="1">
    <location>
        <begin position="30"/>
        <end position="52"/>
    </location>
</feature>
<evidence type="ECO:0000256" key="1">
    <source>
        <dbReference type="SAM" id="MobiDB-lite"/>
    </source>
</evidence>
<gene>
    <name evidence="2" type="ORF">LptCag_0048</name>
</gene>
<proteinExistence type="predicted"/>
<dbReference type="Proteomes" id="UP000029452">
    <property type="component" value="Unassembled WGS sequence"/>
</dbReference>
<sequence length="52" mass="5712">MQSGGDIEGKGFRRLKGYSIIPNLLPGRVFEDGAEKRQKSREDSKTNAECAA</sequence>
<feature type="compositionally biased region" description="Basic and acidic residues" evidence="1">
    <location>
        <begin position="30"/>
        <end position="46"/>
    </location>
</feature>
<dbReference type="AlphaFoldDB" id="A0A094WA77"/>
<accession>A0A094WA77</accession>
<organism evidence="2 3">
    <name type="scientific">Leptospirillum ferriphilum</name>
    <dbReference type="NCBI Taxonomy" id="178606"/>
    <lineage>
        <taxon>Bacteria</taxon>
        <taxon>Pseudomonadati</taxon>
        <taxon>Nitrospirota</taxon>
        <taxon>Nitrospiria</taxon>
        <taxon>Nitrospirales</taxon>
        <taxon>Nitrospiraceae</taxon>
        <taxon>Leptospirillum</taxon>
    </lineage>
</organism>
<dbReference type="EMBL" id="JPGK01000006">
    <property type="protein sequence ID" value="KGA93435.1"/>
    <property type="molecule type" value="Genomic_DNA"/>
</dbReference>
<evidence type="ECO:0000313" key="3">
    <source>
        <dbReference type="Proteomes" id="UP000029452"/>
    </source>
</evidence>
<evidence type="ECO:0000313" key="2">
    <source>
        <dbReference type="EMBL" id="KGA93435.1"/>
    </source>
</evidence>
<reference evidence="2 3" key="1">
    <citation type="submission" date="2014-06" db="EMBL/GenBank/DDBJ databases">
        <title>Draft genome sequence of iron oxidizing acidophile Leptospirillum ferriphilum DSM14647.</title>
        <authorList>
            <person name="Cardenas J.P."/>
            <person name="Lazcano M."/>
            <person name="Ossandon F.J."/>
            <person name="Corbett M."/>
            <person name="Holmes D.S."/>
            <person name="Watkin E."/>
        </authorList>
    </citation>
    <scope>NUCLEOTIDE SEQUENCE [LARGE SCALE GENOMIC DNA]</scope>
    <source>
        <strain evidence="2 3">DSM 14647</strain>
    </source>
</reference>
<dbReference type="PATRIC" id="fig|178606.4.peg.1646"/>